<name>A0AAD7DEJ7_MYCRO</name>
<feature type="non-terminal residue" evidence="1">
    <location>
        <position position="1"/>
    </location>
</feature>
<dbReference type="Proteomes" id="UP001221757">
    <property type="component" value="Unassembled WGS sequence"/>
</dbReference>
<keyword evidence="2" id="KW-1185">Reference proteome</keyword>
<comment type="caution">
    <text evidence="1">The sequence shown here is derived from an EMBL/GenBank/DDBJ whole genome shotgun (WGS) entry which is preliminary data.</text>
</comment>
<organism evidence="1 2">
    <name type="scientific">Mycena rosella</name>
    <name type="common">Pink bonnet</name>
    <name type="synonym">Agaricus rosellus</name>
    <dbReference type="NCBI Taxonomy" id="1033263"/>
    <lineage>
        <taxon>Eukaryota</taxon>
        <taxon>Fungi</taxon>
        <taxon>Dikarya</taxon>
        <taxon>Basidiomycota</taxon>
        <taxon>Agaricomycotina</taxon>
        <taxon>Agaricomycetes</taxon>
        <taxon>Agaricomycetidae</taxon>
        <taxon>Agaricales</taxon>
        <taxon>Marasmiineae</taxon>
        <taxon>Mycenaceae</taxon>
        <taxon>Mycena</taxon>
    </lineage>
</organism>
<protein>
    <submittedName>
        <fullName evidence="1">Uncharacterized protein</fullName>
    </submittedName>
</protein>
<dbReference type="EMBL" id="JARKIE010000072">
    <property type="protein sequence ID" value="KAJ7689431.1"/>
    <property type="molecule type" value="Genomic_DNA"/>
</dbReference>
<reference evidence="1" key="1">
    <citation type="submission" date="2023-03" db="EMBL/GenBank/DDBJ databases">
        <title>Massive genome expansion in bonnet fungi (Mycena s.s.) driven by repeated elements and novel gene families across ecological guilds.</title>
        <authorList>
            <consortium name="Lawrence Berkeley National Laboratory"/>
            <person name="Harder C.B."/>
            <person name="Miyauchi S."/>
            <person name="Viragh M."/>
            <person name="Kuo A."/>
            <person name="Thoen E."/>
            <person name="Andreopoulos B."/>
            <person name="Lu D."/>
            <person name="Skrede I."/>
            <person name="Drula E."/>
            <person name="Henrissat B."/>
            <person name="Morin E."/>
            <person name="Kohler A."/>
            <person name="Barry K."/>
            <person name="LaButti K."/>
            <person name="Morin E."/>
            <person name="Salamov A."/>
            <person name="Lipzen A."/>
            <person name="Mereny Z."/>
            <person name="Hegedus B."/>
            <person name="Baldrian P."/>
            <person name="Stursova M."/>
            <person name="Weitz H."/>
            <person name="Taylor A."/>
            <person name="Grigoriev I.V."/>
            <person name="Nagy L.G."/>
            <person name="Martin F."/>
            <person name="Kauserud H."/>
        </authorList>
    </citation>
    <scope>NUCLEOTIDE SEQUENCE</scope>
    <source>
        <strain evidence="1">CBHHK067</strain>
    </source>
</reference>
<accession>A0AAD7DEJ7</accession>
<evidence type="ECO:0000313" key="2">
    <source>
        <dbReference type="Proteomes" id="UP001221757"/>
    </source>
</evidence>
<dbReference type="AlphaFoldDB" id="A0AAD7DEJ7"/>
<evidence type="ECO:0000313" key="1">
    <source>
        <dbReference type="EMBL" id="KAJ7689431.1"/>
    </source>
</evidence>
<feature type="non-terminal residue" evidence="1">
    <location>
        <position position="77"/>
    </location>
</feature>
<sequence>DGLQPEMTSKTHMSPSQRPELQLLLSFFKEEVHLFREGCSMGHAAVNQFARGCWQLEEGKLAEFISTTTCLNDSFDA</sequence>
<proteinExistence type="predicted"/>
<gene>
    <name evidence="1" type="ORF">B0H17DRAFT_838980</name>
</gene>